<keyword evidence="3" id="KW-0808">Transferase</keyword>
<dbReference type="Proteomes" id="UP001139157">
    <property type="component" value="Unassembled WGS sequence"/>
</dbReference>
<dbReference type="Pfam" id="PF25816">
    <property type="entry name" value="RamC_N"/>
    <property type="match status" value="1"/>
</dbReference>
<dbReference type="EC" id="2.7.11.1" evidence="1"/>
<evidence type="ECO:0000259" key="10">
    <source>
        <dbReference type="PROSITE" id="PS50011"/>
    </source>
</evidence>
<dbReference type="PRINTS" id="PR01950">
    <property type="entry name" value="LANCSUPER"/>
</dbReference>
<feature type="binding site" evidence="9">
    <location>
        <position position="768"/>
    </location>
    <ligand>
        <name>Zn(2+)</name>
        <dbReference type="ChEBI" id="CHEBI:29105"/>
    </ligand>
</feature>
<comment type="catalytic activity">
    <reaction evidence="8">
        <text>L-seryl-[protein] + ATP = O-phospho-L-seryl-[protein] + ADP + H(+)</text>
        <dbReference type="Rhea" id="RHEA:17989"/>
        <dbReference type="Rhea" id="RHEA-COMP:9863"/>
        <dbReference type="Rhea" id="RHEA-COMP:11604"/>
        <dbReference type="ChEBI" id="CHEBI:15378"/>
        <dbReference type="ChEBI" id="CHEBI:29999"/>
        <dbReference type="ChEBI" id="CHEBI:30616"/>
        <dbReference type="ChEBI" id="CHEBI:83421"/>
        <dbReference type="ChEBI" id="CHEBI:456216"/>
        <dbReference type="EC" id="2.7.11.1"/>
    </reaction>
</comment>
<evidence type="ECO:0000256" key="4">
    <source>
        <dbReference type="ARBA" id="ARBA00022741"/>
    </source>
</evidence>
<dbReference type="SMART" id="SM00220">
    <property type="entry name" value="S_TKc"/>
    <property type="match status" value="1"/>
</dbReference>
<evidence type="ECO:0000256" key="6">
    <source>
        <dbReference type="ARBA" id="ARBA00022840"/>
    </source>
</evidence>
<dbReference type="Pfam" id="PF00069">
    <property type="entry name" value="Pkinase"/>
    <property type="match status" value="1"/>
</dbReference>
<protein>
    <recommendedName>
        <fullName evidence="1">non-specific serine/threonine protein kinase</fullName>
        <ecNumber evidence="1">2.7.11.1</ecNumber>
    </recommendedName>
</protein>
<evidence type="ECO:0000256" key="3">
    <source>
        <dbReference type="ARBA" id="ARBA00022679"/>
    </source>
</evidence>
<dbReference type="GO" id="GO:0004674">
    <property type="term" value="F:protein serine/threonine kinase activity"/>
    <property type="evidence" value="ECO:0007669"/>
    <property type="project" value="UniProtKB-KW"/>
</dbReference>
<feature type="domain" description="Protein kinase" evidence="10">
    <location>
        <begin position="202"/>
        <end position="467"/>
    </location>
</feature>
<keyword evidence="4" id="KW-0547">Nucleotide-binding</keyword>
<dbReference type="Pfam" id="PF05147">
    <property type="entry name" value="LANC_like"/>
    <property type="match status" value="1"/>
</dbReference>
<keyword evidence="5" id="KW-0418">Kinase</keyword>
<reference evidence="11" key="1">
    <citation type="submission" date="2022-06" db="EMBL/GenBank/DDBJ databases">
        <title>Novel species in genus nocardia.</title>
        <authorList>
            <person name="Li F."/>
        </authorList>
    </citation>
    <scope>NUCLEOTIDE SEQUENCE</scope>
    <source>
        <strain evidence="11">CDC141</strain>
    </source>
</reference>
<feature type="binding site" evidence="9">
    <location>
        <position position="722"/>
    </location>
    <ligand>
        <name>Zn(2+)</name>
        <dbReference type="ChEBI" id="CHEBI:29105"/>
    </ligand>
</feature>
<accession>A0A9X2E763</accession>
<evidence type="ECO:0000256" key="1">
    <source>
        <dbReference type="ARBA" id="ARBA00012513"/>
    </source>
</evidence>
<dbReference type="SMART" id="SM01260">
    <property type="entry name" value="LANC_like"/>
    <property type="match status" value="1"/>
</dbReference>
<proteinExistence type="predicted"/>
<dbReference type="AlphaFoldDB" id="A0A9X2E763"/>
<comment type="caution">
    <text evidence="11">The sequence shown here is derived from an EMBL/GenBank/DDBJ whole genome shotgun (WGS) entry which is preliminary data.</text>
</comment>
<name>A0A9X2E763_9NOCA</name>
<dbReference type="EMBL" id="JAMRXG010000007">
    <property type="protein sequence ID" value="MCM6775367.1"/>
    <property type="molecule type" value="Genomic_DNA"/>
</dbReference>
<dbReference type="GO" id="GO:0005524">
    <property type="term" value="F:ATP binding"/>
    <property type="evidence" value="ECO:0007669"/>
    <property type="project" value="UniProtKB-KW"/>
</dbReference>
<evidence type="ECO:0000256" key="5">
    <source>
        <dbReference type="ARBA" id="ARBA00022777"/>
    </source>
</evidence>
<keyword evidence="9" id="KW-0862">Zinc</keyword>
<dbReference type="PROSITE" id="PS50011">
    <property type="entry name" value="PROTEIN_KINASE_DOM"/>
    <property type="match status" value="1"/>
</dbReference>
<dbReference type="InterPro" id="IPR007822">
    <property type="entry name" value="LANC-like"/>
</dbReference>
<dbReference type="PANTHER" id="PTHR24363:SF0">
    <property type="entry name" value="SERINE_THREONINE KINASE LIKE DOMAIN CONTAINING 1"/>
    <property type="match status" value="1"/>
</dbReference>
<organism evidence="11 12">
    <name type="scientific">Nocardia pulmonis</name>
    <dbReference type="NCBI Taxonomy" id="2951408"/>
    <lineage>
        <taxon>Bacteria</taxon>
        <taxon>Bacillati</taxon>
        <taxon>Actinomycetota</taxon>
        <taxon>Actinomycetes</taxon>
        <taxon>Mycobacteriales</taxon>
        <taxon>Nocardiaceae</taxon>
        <taxon>Nocardia</taxon>
    </lineage>
</organism>
<comment type="catalytic activity">
    <reaction evidence="7">
        <text>L-threonyl-[protein] + ATP = O-phospho-L-threonyl-[protein] + ADP + H(+)</text>
        <dbReference type="Rhea" id="RHEA:46608"/>
        <dbReference type="Rhea" id="RHEA-COMP:11060"/>
        <dbReference type="Rhea" id="RHEA-COMP:11605"/>
        <dbReference type="ChEBI" id="CHEBI:15378"/>
        <dbReference type="ChEBI" id="CHEBI:30013"/>
        <dbReference type="ChEBI" id="CHEBI:30616"/>
        <dbReference type="ChEBI" id="CHEBI:61977"/>
        <dbReference type="ChEBI" id="CHEBI:456216"/>
        <dbReference type="EC" id="2.7.11.1"/>
    </reaction>
</comment>
<dbReference type="GO" id="GO:0046872">
    <property type="term" value="F:metal ion binding"/>
    <property type="evidence" value="ECO:0007669"/>
    <property type="project" value="UniProtKB-KW"/>
</dbReference>
<dbReference type="RefSeq" id="WP_251913593.1">
    <property type="nucleotide sequence ID" value="NZ_JAMRXG010000007.1"/>
</dbReference>
<keyword evidence="6" id="KW-0067">ATP-binding</keyword>
<evidence type="ECO:0000313" key="12">
    <source>
        <dbReference type="Proteomes" id="UP001139157"/>
    </source>
</evidence>
<evidence type="ECO:0000256" key="7">
    <source>
        <dbReference type="ARBA" id="ARBA00047899"/>
    </source>
</evidence>
<dbReference type="SUPFAM" id="SSF158745">
    <property type="entry name" value="LanC-like"/>
    <property type="match status" value="1"/>
</dbReference>
<dbReference type="Gene3D" id="1.50.10.20">
    <property type="match status" value="1"/>
</dbReference>
<keyword evidence="9" id="KW-0479">Metal-binding</keyword>
<evidence type="ECO:0000313" key="11">
    <source>
        <dbReference type="EMBL" id="MCM6775367.1"/>
    </source>
</evidence>
<dbReference type="InterPro" id="IPR057929">
    <property type="entry name" value="RamC_N"/>
</dbReference>
<dbReference type="PANTHER" id="PTHR24363">
    <property type="entry name" value="SERINE/THREONINE PROTEIN KINASE"/>
    <property type="match status" value="1"/>
</dbReference>
<keyword evidence="2" id="KW-0723">Serine/threonine-protein kinase</keyword>
<evidence type="ECO:0000256" key="2">
    <source>
        <dbReference type="ARBA" id="ARBA00022527"/>
    </source>
</evidence>
<dbReference type="InterPro" id="IPR000719">
    <property type="entry name" value="Prot_kinase_dom"/>
</dbReference>
<evidence type="ECO:0000256" key="8">
    <source>
        <dbReference type="ARBA" id="ARBA00048679"/>
    </source>
</evidence>
<dbReference type="Gene3D" id="3.30.200.20">
    <property type="entry name" value="Phosphorylase Kinase, domain 1"/>
    <property type="match status" value="1"/>
</dbReference>
<sequence>MSDDLERSVTDAAAEYGRRVRLSTTWLYVDNTELPLPDHGWKLHISARPAQFARMAELVVPVLLAAGCHFKMARSPDVLRTLNTGDGLGAAAVGKAWTVYPPLSEIRQLGMRLAELLRGESAPRVLSDRQVAADAPVYYRYGPFRQQLVAEANGKLDMQMTGPDGEVFDGQAQLRYRQPPWAVDPFRADDNSGLVDILGGRYRPTDGLQVSGRGNVYRAEDVRTGQIVIVKQARAHVCETDEGHDARIRLRNERYVLEALTGTAGVPRYLDHFRHGADEYLVTSFDGKFNLAQDVPRNGRYRPLPELARTSDSTERTLDRLATRLARILRDIHARGFVVADLSPKNIVIRQSNGRPTIIDFGLCNHDQVRFLGGTPAYAPHAQLTGVPPTPTDDLYALGMTLLYAATGADPVVSADDPEAGRRSALQTLRRIYGAQPPPSIRCVAGLLDADRAETALAALCAGHPEMFRAPALAPADIDCEPVELVDHLRADLIDRVGRLLDEPGGWPDANPYQGAAGVGLELLHHLDHADAAETVRRLAASAADWAQRSRVPLGLFIGATGVEVFLRRVREAGLRSTGLPDDLILPSPSRQPEGDDIVAGAAGVGLGHCLLAEQPSTPAGERERHRAVAGDCAHRLLEHTRTETLYPPDDLPPAAGLDASVGLAHGQAGIVAFLLHAARLGIVPGDHPALRARLTLLYEATRSLVDRSGHARAVPLCVSWCRGLAGIGTVLVQAAHARGDDAALDLAVAAGTVCTEWIPYLAHPGACCGISGVGDFLLRLAEATGADRFTEAAFSAAEQLVIRGITEKPRIDAAGSVNPATLASWASGRAGTLGFLRRLHGAPPPVIGPF</sequence>
<gene>
    <name evidence="11" type="ORF">NDR86_17990</name>
</gene>
<evidence type="ECO:0000256" key="9">
    <source>
        <dbReference type="PIRSR" id="PIRSR607822-1"/>
    </source>
</evidence>
<dbReference type="GO" id="GO:0031179">
    <property type="term" value="P:peptide modification"/>
    <property type="evidence" value="ECO:0007669"/>
    <property type="project" value="InterPro"/>
</dbReference>
<dbReference type="InterPro" id="IPR011009">
    <property type="entry name" value="Kinase-like_dom_sf"/>
</dbReference>
<keyword evidence="12" id="KW-1185">Reference proteome</keyword>
<dbReference type="SUPFAM" id="SSF56112">
    <property type="entry name" value="Protein kinase-like (PK-like)"/>
    <property type="match status" value="1"/>
</dbReference>
<dbReference type="Gene3D" id="1.10.510.10">
    <property type="entry name" value="Transferase(Phosphotransferase) domain 1"/>
    <property type="match status" value="1"/>
</dbReference>